<dbReference type="NCBIfam" id="NF038047">
    <property type="entry name" value="not_Tcp10"/>
    <property type="match status" value="1"/>
</dbReference>
<proteinExistence type="predicted"/>
<dbReference type="Gene3D" id="2.60.450.20">
    <property type="match status" value="2"/>
</dbReference>
<comment type="caution">
    <text evidence="2">The sequence shown here is derived from an EMBL/GenBank/DDBJ whole genome shotgun (WGS) entry which is preliminary data.</text>
</comment>
<feature type="region of interest" description="Disordered" evidence="1">
    <location>
        <begin position="409"/>
        <end position="472"/>
    </location>
</feature>
<reference evidence="2" key="2">
    <citation type="submission" date="2020-09" db="EMBL/GenBank/DDBJ databases">
        <authorList>
            <person name="Sun Q."/>
            <person name="Ohkuma M."/>
        </authorList>
    </citation>
    <scope>NUCLEOTIDE SEQUENCE</scope>
    <source>
        <strain evidence="2">JCM 4386</strain>
    </source>
</reference>
<feature type="region of interest" description="Disordered" evidence="1">
    <location>
        <begin position="557"/>
        <end position="582"/>
    </location>
</feature>
<dbReference type="InterPro" id="IPR047002">
    <property type="entry name" value="Tcp10_C_sf"/>
</dbReference>
<feature type="compositionally biased region" description="Polar residues" evidence="1">
    <location>
        <begin position="424"/>
        <end position="451"/>
    </location>
</feature>
<evidence type="ECO:0000313" key="2">
    <source>
        <dbReference type="EMBL" id="GGR83544.1"/>
    </source>
</evidence>
<dbReference type="Proteomes" id="UP000606194">
    <property type="component" value="Unassembled WGS sequence"/>
</dbReference>
<dbReference type="RefSeq" id="WP_190149139.1">
    <property type="nucleotide sequence ID" value="NZ_BMTL01000008.1"/>
</dbReference>
<name>A0A918FU29_9ACTN</name>
<reference evidence="2" key="1">
    <citation type="journal article" date="2014" name="Int. J. Syst. Evol. Microbiol.">
        <title>Complete genome sequence of Corynebacterium casei LMG S-19264T (=DSM 44701T), isolated from a smear-ripened cheese.</title>
        <authorList>
            <consortium name="US DOE Joint Genome Institute (JGI-PGF)"/>
            <person name="Walter F."/>
            <person name="Albersmeier A."/>
            <person name="Kalinowski J."/>
            <person name="Ruckert C."/>
        </authorList>
    </citation>
    <scope>NUCLEOTIDE SEQUENCE</scope>
    <source>
        <strain evidence="2">JCM 4386</strain>
    </source>
</reference>
<protein>
    <submittedName>
        <fullName evidence="2">Uncharacterized protein</fullName>
    </submittedName>
</protein>
<gene>
    <name evidence="2" type="ORF">GCM10010269_23340</name>
</gene>
<feature type="compositionally biased region" description="Polar residues" evidence="1">
    <location>
        <begin position="606"/>
        <end position="616"/>
    </location>
</feature>
<sequence>MPDTAATPGKWEQTVYLMTGWKVPARESVTSDLKGSANSNGGSADAAAEMPWLKVTISNAGKTDATAVAQRLAARGGNYVLFFAGTGDAGPMKNAKALHLYIANISYAWQSGSGTTGTNFHKYANGVGSALGQLQASPWKTGGFSFDGLSVAETDSVDLGTFSHRARSLDRAKLFFEEHQTRLDGWVNSMGRDNAAWQGNAAGVFLNLLDTLRKQYKHYEEQLAPRGFSTQSASKVDGYVSKTFQGNGLILAEQALSTAVKTLKDAWDKWHGDQFGNVTGKTPDGSANTPAGHWNPEDVMRDVLTELKHWLDQNNAGKVITRTNVYGGQNGGTEYVYDLEAGFKENVPAYGNLTDPANWAKVAQEGVARWTAGITAHLDPVADTARTTLSATWSQLMNTDWDPAYGFEEAPPATLTTTGNTGTDQHGNPTFDPNTLANLFNQQGGSINNALNDLAGATGNGPEGMGSSANDALNDLLGGGSSGNSGLNGGLDGIGVGGDLNAGIGADGLTGDGAGGGAGGDTGLGVSPAYTSLLNNALNSIGSSGSGNTAVNADGSITVSNADGSTTTTRPDGTEVTKYPDGSTLTVDPDGRSTLVNADGSTAVQNADGSVSTTYPDGSEITLDPDGSYTVQSANGDLNHLDLKPGQTVTNPDGSQTTLNADGSITTKYPDGLVTTLSPNGGYTVDAPATGGIDTASPSPNLPVTTTTSGTGLNGALDNALNGAGSVTGSLSNSSAGSAYDGDFLYDDVPYTSSLSGALGGVMAGDGPMGTPGLNPGALAAASRMGGLSGEMTAADRVRSGYADTDPAVNGTGRATGARAATTAEQAAARATTSSGMPFIPPGAGAGPGGQSTQSEDRTRTTWLSEDEEVWGTDEAAAPAVLGRDD</sequence>
<feature type="compositionally biased region" description="Polar residues" evidence="1">
    <location>
        <begin position="557"/>
        <end position="571"/>
    </location>
</feature>
<evidence type="ECO:0000313" key="3">
    <source>
        <dbReference type="Proteomes" id="UP000606194"/>
    </source>
</evidence>
<organism evidence="2 3">
    <name type="scientific">Streptomyces humidus</name>
    <dbReference type="NCBI Taxonomy" id="52259"/>
    <lineage>
        <taxon>Bacteria</taxon>
        <taxon>Bacillati</taxon>
        <taxon>Actinomycetota</taxon>
        <taxon>Actinomycetes</taxon>
        <taxon>Kitasatosporales</taxon>
        <taxon>Streptomycetaceae</taxon>
        <taxon>Streptomyces</taxon>
    </lineage>
</organism>
<accession>A0A918FU29</accession>
<feature type="compositionally biased region" description="Low complexity" evidence="1">
    <location>
        <begin position="811"/>
        <end position="833"/>
    </location>
</feature>
<feature type="compositionally biased region" description="Low complexity" evidence="1">
    <location>
        <begin position="414"/>
        <end position="423"/>
    </location>
</feature>
<dbReference type="EMBL" id="BMTL01000008">
    <property type="protein sequence ID" value="GGR83544.1"/>
    <property type="molecule type" value="Genomic_DNA"/>
</dbReference>
<dbReference type="AlphaFoldDB" id="A0A918FU29"/>
<evidence type="ECO:0000256" key="1">
    <source>
        <dbReference type="SAM" id="MobiDB-lite"/>
    </source>
</evidence>
<feature type="region of interest" description="Disordered" evidence="1">
    <location>
        <begin position="803"/>
        <end position="886"/>
    </location>
</feature>
<feature type="region of interest" description="Disordered" evidence="1">
    <location>
        <begin position="606"/>
        <end position="625"/>
    </location>
</feature>
<keyword evidence="3" id="KW-1185">Reference proteome</keyword>